<dbReference type="Pfam" id="PF14342">
    <property type="entry name" value="DUF4396"/>
    <property type="match status" value="1"/>
</dbReference>
<feature type="transmembrane region" description="Helical" evidence="1">
    <location>
        <begin position="128"/>
        <end position="152"/>
    </location>
</feature>
<feature type="transmembrane region" description="Helical" evidence="1">
    <location>
        <begin position="52"/>
        <end position="74"/>
    </location>
</feature>
<keyword evidence="1" id="KW-0812">Transmembrane</keyword>
<feature type="transmembrane region" description="Helical" evidence="1">
    <location>
        <begin position="240"/>
        <end position="264"/>
    </location>
</feature>
<dbReference type="InterPro" id="IPR025509">
    <property type="entry name" value="DUF4396"/>
</dbReference>
<name>A0A1N7EPB2_9ACTN</name>
<evidence type="ECO:0000313" key="4">
    <source>
        <dbReference type="Proteomes" id="UP000186004"/>
    </source>
</evidence>
<proteinExistence type="predicted"/>
<dbReference type="EMBL" id="FTNF01000025">
    <property type="protein sequence ID" value="SIR89910.1"/>
    <property type="molecule type" value="Genomic_DNA"/>
</dbReference>
<protein>
    <recommendedName>
        <fullName evidence="2">DUF4396 domain-containing protein</fullName>
    </recommendedName>
</protein>
<gene>
    <name evidence="3" type="ORF">SAMN05444858_12574</name>
</gene>
<dbReference type="Proteomes" id="UP000186004">
    <property type="component" value="Unassembled WGS sequence"/>
</dbReference>
<keyword evidence="1" id="KW-1133">Transmembrane helix</keyword>
<evidence type="ECO:0000313" key="3">
    <source>
        <dbReference type="EMBL" id="SIR89910.1"/>
    </source>
</evidence>
<feature type="domain" description="DUF4396" evidence="2">
    <location>
        <begin position="131"/>
        <end position="269"/>
    </location>
</feature>
<organism evidence="3 4">
    <name type="scientific">Micromonospora avicenniae</name>
    <dbReference type="NCBI Taxonomy" id="1198245"/>
    <lineage>
        <taxon>Bacteria</taxon>
        <taxon>Bacillati</taxon>
        <taxon>Actinomycetota</taxon>
        <taxon>Actinomycetes</taxon>
        <taxon>Micromonosporales</taxon>
        <taxon>Micromonosporaceae</taxon>
        <taxon>Micromonospora</taxon>
    </lineage>
</organism>
<feature type="non-terminal residue" evidence="3">
    <location>
        <position position="1"/>
    </location>
</feature>
<accession>A0A1N7EPB2</accession>
<evidence type="ECO:0000259" key="2">
    <source>
        <dbReference type="Pfam" id="PF14342"/>
    </source>
</evidence>
<keyword evidence="1" id="KW-0472">Membrane</keyword>
<dbReference type="RefSeq" id="WP_217696855.1">
    <property type="nucleotide sequence ID" value="NZ_FTNF01000025.1"/>
</dbReference>
<keyword evidence="4" id="KW-1185">Reference proteome</keyword>
<sequence>LDSSTPQPEAFVITSIYVVSSHNLNQRPWAVQLGRDLVWLKGAAMQLALLELLSWIALGLGLASSALIVADIRILGYHQPIKSLEFVWAVTGVYLGPAGIAAYRRWARPQSPRWQRRHGRPPARPRQIAILTGLCHCGAHCVLGVILGELVVSFSGVSVAGETLWASYISDYSGALVVGVTFRYITSVRRGRQRMRDAVVNVAKADLLGVTTFEIALFIWLAISHYVTGPEPATDPSSPVFWFVIQIGLASGFVVAWPATAWLVRRGVKMTPDHSPSRAR</sequence>
<feature type="transmembrane region" description="Helical" evidence="1">
    <location>
        <begin position="164"/>
        <end position="186"/>
    </location>
</feature>
<feature type="transmembrane region" description="Helical" evidence="1">
    <location>
        <begin position="207"/>
        <end position="228"/>
    </location>
</feature>
<dbReference type="AlphaFoldDB" id="A0A1N7EPB2"/>
<evidence type="ECO:0000256" key="1">
    <source>
        <dbReference type="SAM" id="Phobius"/>
    </source>
</evidence>
<feature type="transmembrane region" description="Helical" evidence="1">
    <location>
        <begin position="86"/>
        <end position="107"/>
    </location>
</feature>
<reference evidence="3 4" key="1">
    <citation type="submission" date="2017-01" db="EMBL/GenBank/DDBJ databases">
        <authorList>
            <person name="Mah S.A."/>
            <person name="Swanson W.J."/>
            <person name="Moy G.W."/>
            <person name="Vacquier V.D."/>
        </authorList>
    </citation>
    <scope>NUCLEOTIDE SEQUENCE [LARGE SCALE GENOMIC DNA]</scope>
    <source>
        <strain evidence="3 4">DSM 45758</strain>
    </source>
</reference>